<reference evidence="1 2" key="1">
    <citation type="journal article" date="2019" name="Vet. Microbiol.">
        <title>Development of multi locus sequence typing (MLST) of Rodentibacter pneumotropicus.</title>
        <authorList>
            <person name="Adhikary S."/>
            <person name="Bisgaard M."/>
            <person name="Boot R."/>
            <person name="Benga L."/>
            <person name="Nicklas W."/>
            <person name="Christensen H."/>
        </authorList>
    </citation>
    <scope>NUCLEOTIDE SEQUENCE [LARGE SCALE GENOMIC DNA]</scope>
    <source>
        <strain evidence="1 2">Ac84</strain>
    </source>
</reference>
<accession>A0A1V3K5L8</accession>
<comment type="caution">
    <text evidence="1">The sequence shown here is derived from an EMBL/GenBank/DDBJ whole genome shotgun (WGS) entry which is preliminary data.</text>
</comment>
<name>A0A1V3K5L8_9PAST</name>
<organism evidence="1 2">
    <name type="scientific">Rodentibacter pneumotropicus</name>
    <dbReference type="NCBI Taxonomy" id="758"/>
    <lineage>
        <taxon>Bacteria</taxon>
        <taxon>Pseudomonadati</taxon>
        <taxon>Pseudomonadota</taxon>
        <taxon>Gammaproteobacteria</taxon>
        <taxon>Pasteurellales</taxon>
        <taxon>Pasteurellaceae</taxon>
        <taxon>Rodentibacter</taxon>
    </lineage>
</organism>
<dbReference type="EMBL" id="QXNI01000025">
    <property type="protein sequence ID" value="THA09843.1"/>
    <property type="molecule type" value="Genomic_DNA"/>
</dbReference>
<dbReference type="Proteomes" id="UP000306758">
    <property type="component" value="Unassembled WGS sequence"/>
</dbReference>
<sequence length="67" mass="7824">MALFFRSVINIQNIKEVYITACESVYAPSILRALKHPKNISDEIKTQLRRDSFQYLEDGLDKLFNMS</sequence>
<evidence type="ECO:0000313" key="1">
    <source>
        <dbReference type="EMBL" id="THA09843.1"/>
    </source>
</evidence>
<protein>
    <submittedName>
        <fullName evidence="1">Uncharacterized protein</fullName>
    </submittedName>
</protein>
<gene>
    <name evidence="1" type="ORF">D3M78_05065</name>
</gene>
<dbReference type="AlphaFoldDB" id="A0A1V3K5L8"/>
<proteinExistence type="predicted"/>
<evidence type="ECO:0000313" key="2">
    <source>
        <dbReference type="Proteomes" id="UP000306758"/>
    </source>
</evidence>